<evidence type="ECO:0000256" key="1">
    <source>
        <dbReference type="SAM" id="MobiDB-lite"/>
    </source>
</evidence>
<comment type="caution">
    <text evidence="2">The sequence shown here is derived from an EMBL/GenBank/DDBJ whole genome shotgun (WGS) entry which is preliminary data.</text>
</comment>
<protein>
    <submittedName>
        <fullName evidence="2">Uncharacterized protein</fullName>
    </submittedName>
</protein>
<name>A0A9X0CDR7_9CNID</name>
<evidence type="ECO:0000313" key="3">
    <source>
        <dbReference type="Proteomes" id="UP001163046"/>
    </source>
</evidence>
<sequence>MQFLSKQDAGGKYQDMSSDTSIGLQQLKQEILKHELERANWEKERSDLVRRQESIEEELDQVKQAKEEAEQQVMSLEREIRTKDEQ</sequence>
<evidence type="ECO:0000313" key="2">
    <source>
        <dbReference type="EMBL" id="KAJ7314516.1"/>
    </source>
</evidence>
<organism evidence="2 3">
    <name type="scientific">Desmophyllum pertusum</name>
    <dbReference type="NCBI Taxonomy" id="174260"/>
    <lineage>
        <taxon>Eukaryota</taxon>
        <taxon>Metazoa</taxon>
        <taxon>Cnidaria</taxon>
        <taxon>Anthozoa</taxon>
        <taxon>Hexacorallia</taxon>
        <taxon>Scleractinia</taxon>
        <taxon>Caryophylliina</taxon>
        <taxon>Caryophylliidae</taxon>
        <taxon>Desmophyllum</taxon>
    </lineage>
</organism>
<dbReference type="AlphaFoldDB" id="A0A9X0CDR7"/>
<accession>A0A9X0CDR7</accession>
<reference evidence="2" key="1">
    <citation type="submission" date="2023-01" db="EMBL/GenBank/DDBJ databases">
        <title>Genome assembly of the deep-sea coral Lophelia pertusa.</title>
        <authorList>
            <person name="Herrera S."/>
            <person name="Cordes E."/>
        </authorList>
    </citation>
    <scope>NUCLEOTIDE SEQUENCE</scope>
    <source>
        <strain evidence="2">USNM1676648</strain>
        <tissue evidence="2">Polyp</tissue>
    </source>
</reference>
<feature type="compositionally biased region" description="Basic and acidic residues" evidence="1">
    <location>
        <begin position="76"/>
        <end position="86"/>
    </location>
</feature>
<proteinExistence type="predicted"/>
<keyword evidence="3" id="KW-1185">Reference proteome</keyword>
<feature type="compositionally biased region" description="Basic and acidic residues" evidence="1">
    <location>
        <begin position="59"/>
        <end position="69"/>
    </location>
</feature>
<dbReference type="Proteomes" id="UP001163046">
    <property type="component" value="Unassembled WGS sequence"/>
</dbReference>
<feature type="region of interest" description="Disordered" evidence="1">
    <location>
        <begin position="59"/>
        <end position="86"/>
    </location>
</feature>
<gene>
    <name evidence="2" type="ORF">OS493_039327</name>
</gene>
<dbReference type="EMBL" id="MU827956">
    <property type="protein sequence ID" value="KAJ7314516.1"/>
    <property type="molecule type" value="Genomic_DNA"/>
</dbReference>